<proteinExistence type="inferred from homology"/>
<dbReference type="InterPro" id="IPR044537">
    <property type="entry name" value="Rip2-like"/>
</dbReference>
<dbReference type="GO" id="GO:0008237">
    <property type="term" value="F:metallopeptidase activity"/>
    <property type="evidence" value="ECO:0007669"/>
    <property type="project" value="UniProtKB-KW"/>
</dbReference>
<dbReference type="CDD" id="cd06158">
    <property type="entry name" value="S2P-M50_like_1"/>
    <property type="match status" value="1"/>
</dbReference>
<keyword evidence="8" id="KW-0378">Hydrolase</keyword>
<dbReference type="GO" id="GO:0046872">
    <property type="term" value="F:metal ion binding"/>
    <property type="evidence" value="ECO:0007669"/>
    <property type="project" value="UniProtKB-KW"/>
</dbReference>
<keyword evidence="6 13" id="KW-0812">Transmembrane</keyword>
<keyword evidence="11 15" id="KW-0482">Metalloprotease</keyword>
<dbReference type="EMBL" id="BEHT01000007">
    <property type="protein sequence ID" value="GBC98183.1"/>
    <property type="molecule type" value="Genomic_DNA"/>
</dbReference>
<keyword evidence="9" id="KW-0862">Zinc</keyword>
<keyword evidence="5 15" id="KW-0645">Protease</keyword>
<gene>
    <name evidence="15" type="primary">rip2</name>
    <name evidence="15" type="ORF">HRbin17_00682</name>
</gene>
<keyword evidence="12 13" id="KW-0472">Membrane</keyword>
<evidence type="ECO:0000256" key="6">
    <source>
        <dbReference type="ARBA" id="ARBA00022692"/>
    </source>
</evidence>
<feature type="domain" description="Peptidase M50" evidence="14">
    <location>
        <begin position="139"/>
        <end position="174"/>
    </location>
</feature>
<protein>
    <submittedName>
        <fullName evidence="15">Zinc metalloprotease Rip2</fullName>
    </submittedName>
</protein>
<keyword evidence="7" id="KW-0479">Metal-binding</keyword>
<reference evidence="16" key="1">
    <citation type="submission" date="2017-09" db="EMBL/GenBank/DDBJ databases">
        <title>Metaegenomics of thermophilic ammonia-oxidizing enrichment culture.</title>
        <authorList>
            <person name="Kato S."/>
            <person name="Suzuki K."/>
        </authorList>
    </citation>
    <scope>NUCLEOTIDE SEQUENCE [LARGE SCALE GENOMIC DNA]</scope>
</reference>
<evidence type="ECO:0000256" key="12">
    <source>
        <dbReference type="ARBA" id="ARBA00023136"/>
    </source>
</evidence>
<evidence type="ECO:0000313" key="15">
    <source>
        <dbReference type="EMBL" id="GBC98183.1"/>
    </source>
</evidence>
<keyword evidence="10 13" id="KW-1133">Transmembrane helix</keyword>
<feature type="transmembrane region" description="Helical" evidence="13">
    <location>
        <begin position="133"/>
        <end position="157"/>
    </location>
</feature>
<organism evidence="15 16">
    <name type="scientific">Candidatus Fervidibacter japonicus</name>
    <dbReference type="NCBI Taxonomy" id="2035412"/>
    <lineage>
        <taxon>Bacteria</taxon>
        <taxon>Candidatus Fervidibacterota</taxon>
        <taxon>Candidatus Fervidibacter</taxon>
    </lineage>
</organism>
<comment type="caution">
    <text evidence="15">The sequence shown here is derived from an EMBL/GenBank/DDBJ whole genome shotgun (WGS) entry which is preliminary data.</text>
</comment>
<dbReference type="Proteomes" id="UP000236173">
    <property type="component" value="Unassembled WGS sequence"/>
</dbReference>
<keyword evidence="4" id="KW-1003">Cell membrane</keyword>
<comment type="cofactor">
    <cofactor evidence="1">
        <name>Zn(2+)</name>
        <dbReference type="ChEBI" id="CHEBI:29105"/>
    </cofactor>
</comment>
<evidence type="ECO:0000256" key="13">
    <source>
        <dbReference type="SAM" id="Phobius"/>
    </source>
</evidence>
<evidence type="ECO:0000256" key="2">
    <source>
        <dbReference type="ARBA" id="ARBA00004651"/>
    </source>
</evidence>
<dbReference type="GO" id="GO:0005886">
    <property type="term" value="C:plasma membrane"/>
    <property type="evidence" value="ECO:0007669"/>
    <property type="project" value="UniProtKB-SubCell"/>
</dbReference>
<comment type="similarity">
    <text evidence="3">Belongs to the peptidase M50B family.</text>
</comment>
<evidence type="ECO:0000256" key="7">
    <source>
        <dbReference type="ARBA" id="ARBA00022723"/>
    </source>
</evidence>
<feature type="transmembrane region" description="Helical" evidence="13">
    <location>
        <begin position="187"/>
        <end position="206"/>
    </location>
</feature>
<dbReference type="InterPro" id="IPR008915">
    <property type="entry name" value="Peptidase_M50"/>
</dbReference>
<dbReference type="InterPro" id="IPR052348">
    <property type="entry name" value="Metallopeptidase_M50B"/>
</dbReference>
<comment type="subcellular location">
    <subcellularLocation>
        <location evidence="2">Cell membrane</location>
        <topology evidence="2">Multi-pass membrane protein</topology>
    </subcellularLocation>
</comment>
<evidence type="ECO:0000313" key="16">
    <source>
        <dbReference type="Proteomes" id="UP000236173"/>
    </source>
</evidence>
<dbReference type="GO" id="GO:0006508">
    <property type="term" value="P:proteolysis"/>
    <property type="evidence" value="ECO:0007669"/>
    <property type="project" value="UniProtKB-KW"/>
</dbReference>
<evidence type="ECO:0000256" key="8">
    <source>
        <dbReference type="ARBA" id="ARBA00022801"/>
    </source>
</evidence>
<evidence type="ECO:0000256" key="5">
    <source>
        <dbReference type="ARBA" id="ARBA00022670"/>
    </source>
</evidence>
<evidence type="ECO:0000256" key="3">
    <source>
        <dbReference type="ARBA" id="ARBA00007931"/>
    </source>
</evidence>
<evidence type="ECO:0000256" key="11">
    <source>
        <dbReference type="ARBA" id="ARBA00023049"/>
    </source>
</evidence>
<evidence type="ECO:0000259" key="14">
    <source>
        <dbReference type="Pfam" id="PF02163"/>
    </source>
</evidence>
<evidence type="ECO:0000256" key="1">
    <source>
        <dbReference type="ARBA" id="ARBA00001947"/>
    </source>
</evidence>
<feature type="transmembrane region" description="Helical" evidence="13">
    <location>
        <begin position="58"/>
        <end position="77"/>
    </location>
</feature>
<evidence type="ECO:0000256" key="4">
    <source>
        <dbReference type="ARBA" id="ARBA00022475"/>
    </source>
</evidence>
<dbReference type="AlphaFoldDB" id="A0A2H5XAG9"/>
<sequence length="222" mass="24763">MLFGDVGEFLMRLLTWLPVFILAICVHEAAHAWAAWRLGDPTPVVQGRLTLDPRAHFDPLGALMFLIAMFSGIGFGWAKPVQVNPLNFRHMSRDMALVAAAGPASNVLQAFFWTAVLAFCVSLGNLLPVLEPVLIFLMRFCLAGIYVNLGLAVFNLIPLPPLDGSRILRMFLPMELRWRLDMLERTGLGFIALIVLLYIGALRFVWYPAFIGAQWLIRLAGV</sequence>
<dbReference type="Pfam" id="PF02163">
    <property type="entry name" value="Peptidase_M50"/>
    <property type="match status" value="1"/>
</dbReference>
<dbReference type="PANTHER" id="PTHR35864">
    <property type="entry name" value="ZINC METALLOPROTEASE MJ0611-RELATED"/>
    <property type="match status" value="1"/>
</dbReference>
<feature type="transmembrane region" description="Helical" evidence="13">
    <location>
        <begin position="97"/>
        <end position="127"/>
    </location>
</feature>
<name>A0A2H5XAG9_9BACT</name>
<accession>A0A2H5XAG9</accession>
<evidence type="ECO:0000256" key="9">
    <source>
        <dbReference type="ARBA" id="ARBA00022833"/>
    </source>
</evidence>
<dbReference type="PANTHER" id="PTHR35864:SF1">
    <property type="entry name" value="ZINC METALLOPROTEASE YWHC-RELATED"/>
    <property type="match status" value="1"/>
</dbReference>
<evidence type="ECO:0000256" key="10">
    <source>
        <dbReference type="ARBA" id="ARBA00022989"/>
    </source>
</evidence>